<keyword evidence="7" id="KW-1185">Reference proteome</keyword>
<dbReference type="SUPFAM" id="SSF53850">
    <property type="entry name" value="Periplasmic binding protein-like II"/>
    <property type="match status" value="1"/>
</dbReference>
<organism evidence="6 7">
    <name type="scientific">Salinirubrum litoreum</name>
    <dbReference type="NCBI Taxonomy" id="1126234"/>
    <lineage>
        <taxon>Archaea</taxon>
        <taxon>Methanobacteriati</taxon>
        <taxon>Methanobacteriota</taxon>
        <taxon>Stenosarchaea group</taxon>
        <taxon>Halobacteria</taxon>
        <taxon>Halobacteriales</taxon>
        <taxon>Haloferacaceae</taxon>
        <taxon>Salinirubrum</taxon>
    </lineage>
</organism>
<dbReference type="InterPro" id="IPR030678">
    <property type="entry name" value="Peptide/Ni-bd"/>
</dbReference>
<dbReference type="GO" id="GO:0042597">
    <property type="term" value="C:periplasmic space"/>
    <property type="evidence" value="ECO:0007669"/>
    <property type="project" value="UniProtKB-ARBA"/>
</dbReference>
<dbReference type="Gene3D" id="3.90.76.10">
    <property type="entry name" value="Dipeptide-binding Protein, Domain 1"/>
    <property type="match status" value="1"/>
</dbReference>
<keyword evidence="2" id="KW-0813">Transport</keyword>
<comment type="caution">
    <text evidence="6">The sequence shown here is derived from an EMBL/GenBank/DDBJ whole genome shotgun (WGS) entry which is preliminary data.</text>
</comment>
<dbReference type="AlphaFoldDB" id="A0ABD5R7R1"/>
<feature type="region of interest" description="Disordered" evidence="4">
    <location>
        <begin position="26"/>
        <end position="62"/>
    </location>
</feature>
<dbReference type="PROSITE" id="PS51318">
    <property type="entry name" value="TAT"/>
    <property type="match status" value="1"/>
</dbReference>
<accession>A0ABD5R7R1</accession>
<evidence type="ECO:0000256" key="3">
    <source>
        <dbReference type="ARBA" id="ARBA00022729"/>
    </source>
</evidence>
<evidence type="ECO:0000259" key="5">
    <source>
        <dbReference type="Pfam" id="PF00496"/>
    </source>
</evidence>
<dbReference type="PANTHER" id="PTHR30290">
    <property type="entry name" value="PERIPLASMIC BINDING COMPONENT OF ABC TRANSPORTER"/>
    <property type="match status" value="1"/>
</dbReference>
<keyword evidence="3" id="KW-0732">Signal</keyword>
<reference evidence="6 7" key="1">
    <citation type="journal article" date="2019" name="Int. J. Syst. Evol. Microbiol.">
        <title>The Global Catalogue of Microorganisms (GCM) 10K type strain sequencing project: providing services to taxonomists for standard genome sequencing and annotation.</title>
        <authorList>
            <consortium name="The Broad Institute Genomics Platform"/>
            <consortium name="The Broad Institute Genome Sequencing Center for Infectious Disease"/>
            <person name="Wu L."/>
            <person name="Ma J."/>
        </authorList>
    </citation>
    <scope>NUCLEOTIDE SEQUENCE [LARGE SCALE GENOMIC DNA]</scope>
    <source>
        <strain evidence="6 7">CGMCC 1.12237</strain>
    </source>
</reference>
<name>A0ABD5R7R1_9EURY</name>
<dbReference type="Pfam" id="PF00496">
    <property type="entry name" value="SBP_bac_5"/>
    <property type="match status" value="1"/>
</dbReference>
<feature type="compositionally biased region" description="Acidic residues" evidence="4">
    <location>
        <begin position="46"/>
        <end position="62"/>
    </location>
</feature>
<dbReference type="Gene3D" id="3.10.105.10">
    <property type="entry name" value="Dipeptide-binding Protein, Domain 3"/>
    <property type="match status" value="1"/>
</dbReference>
<comment type="similarity">
    <text evidence="1">Belongs to the bacterial solute-binding protein 5 family.</text>
</comment>
<dbReference type="PANTHER" id="PTHR30290:SF9">
    <property type="entry name" value="OLIGOPEPTIDE-BINDING PROTEIN APPA"/>
    <property type="match status" value="1"/>
</dbReference>
<evidence type="ECO:0000313" key="7">
    <source>
        <dbReference type="Proteomes" id="UP001596201"/>
    </source>
</evidence>
<dbReference type="RefSeq" id="WP_227228648.1">
    <property type="nucleotide sequence ID" value="NZ_JAJCVJ010000001.1"/>
</dbReference>
<dbReference type="PIRSF" id="PIRSF002741">
    <property type="entry name" value="MppA"/>
    <property type="match status" value="1"/>
</dbReference>
<sequence length="547" mass="59978">MTDSQEQSSVTRRKYLTLAGGAAATAGLAGCTGEEAPTPEPTEGGGDTETETDMDTETETPTDEEFGVTITQGNLDSGLDPHDHRETTTDIIVMQMYEGALDRNREGGVVEALATDYERIEDGRVRLFIREGVTFHNGDELTPADVAFSYNRIVNEDVGGLASPQSDQLAGVESAEVVDGERAVDVLSGSVNPTVFGLLATYGDIVQQSWIEERETAEINSSANGTGPFQLDTYTADESVTYTKYEDYWDEPAAVDTITMNAATESSTRVNQLVSGETDITVNVPPQEVSRVRNEESTRIEAVPSTRVIYNAMRYDVEPFDSLEFRRAMNYAIDLESIIENVLSGFADATSQPTLQGFVGYNSDLDIYPYDVEQAESLVEESGYAGAEIELHTPVGRYLRDVEIAQAVAGYIDELSNVSCSVRQRDFPTLAGELTTGSIEDKPPFYLIGWGNATFDASQTLIPLLTTNGALSSWSNDEFDSLMDQSQDESDPDARDQLMQDANALANDQAPWIFLNRQYSVYGASNRIDWQARRDESIKAYEIEPAN</sequence>
<evidence type="ECO:0000256" key="1">
    <source>
        <dbReference type="ARBA" id="ARBA00005695"/>
    </source>
</evidence>
<gene>
    <name evidence="6" type="ORF">ACFPJ5_03500</name>
</gene>
<protein>
    <submittedName>
        <fullName evidence="6">ABC transporter substrate-binding protein</fullName>
    </submittedName>
</protein>
<dbReference type="InterPro" id="IPR000914">
    <property type="entry name" value="SBP_5_dom"/>
</dbReference>
<dbReference type="Gene3D" id="3.40.190.10">
    <property type="entry name" value="Periplasmic binding protein-like II"/>
    <property type="match status" value="1"/>
</dbReference>
<dbReference type="InterPro" id="IPR039424">
    <property type="entry name" value="SBP_5"/>
</dbReference>
<dbReference type="InterPro" id="IPR006311">
    <property type="entry name" value="TAT_signal"/>
</dbReference>
<evidence type="ECO:0000313" key="6">
    <source>
        <dbReference type="EMBL" id="MFC5365989.1"/>
    </source>
</evidence>
<feature type="domain" description="Solute-binding protein family 5" evidence="5">
    <location>
        <begin position="109"/>
        <end position="469"/>
    </location>
</feature>
<dbReference type="EMBL" id="JBHSKX010000001">
    <property type="protein sequence ID" value="MFC5365989.1"/>
    <property type="molecule type" value="Genomic_DNA"/>
</dbReference>
<evidence type="ECO:0000256" key="2">
    <source>
        <dbReference type="ARBA" id="ARBA00022448"/>
    </source>
</evidence>
<proteinExistence type="inferred from homology"/>
<feature type="compositionally biased region" description="Low complexity" evidence="4">
    <location>
        <begin position="26"/>
        <end position="36"/>
    </location>
</feature>
<dbReference type="Proteomes" id="UP001596201">
    <property type="component" value="Unassembled WGS sequence"/>
</dbReference>
<evidence type="ECO:0000256" key="4">
    <source>
        <dbReference type="SAM" id="MobiDB-lite"/>
    </source>
</evidence>